<keyword evidence="1" id="KW-0059">Arsenical resistance</keyword>
<dbReference type="InterPro" id="IPR036196">
    <property type="entry name" value="Ptyr_pPase_sf"/>
</dbReference>
<evidence type="ECO:0000256" key="1">
    <source>
        <dbReference type="ARBA" id="ARBA00022849"/>
    </source>
</evidence>
<dbReference type="SMART" id="SM00226">
    <property type="entry name" value="LMWPc"/>
    <property type="match status" value="1"/>
</dbReference>
<dbReference type="SUPFAM" id="SSF52788">
    <property type="entry name" value="Phosphotyrosine protein phosphatases I"/>
    <property type="match status" value="1"/>
</dbReference>
<accession>A0AAE3MEA1</accession>
<dbReference type="Pfam" id="PF01451">
    <property type="entry name" value="LMWPc"/>
    <property type="match status" value="1"/>
</dbReference>
<reference evidence="3" key="1">
    <citation type="submission" date="2022-10" db="EMBL/GenBank/DDBJ databases">
        <authorList>
            <person name="Yu W.X."/>
        </authorList>
    </citation>
    <scope>NUCLEOTIDE SEQUENCE</scope>
    <source>
        <strain evidence="3">D04</strain>
    </source>
</reference>
<dbReference type="Gene3D" id="3.40.50.2300">
    <property type="match status" value="1"/>
</dbReference>
<evidence type="ECO:0000313" key="4">
    <source>
        <dbReference type="Proteomes" id="UP001207408"/>
    </source>
</evidence>
<evidence type="ECO:0000259" key="2">
    <source>
        <dbReference type="SMART" id="SM00226"/>
    </source>
</evidence>
<name>A0AAE3MEA1_9BACT</name>
<sequence>MKILVLCTGNSCRSQMAHGFLQSFDKNITVCSAGTEASGRLNPGAVKAMAEIGIDISGHTSDSVEKYLNEEWDFVITVCGGANESCPAFSGKVNKRLHIGFDDPSHAQGTEEFIWSEFVRVRDEIKEGFFQFYTQEVKPLL</sequence>
<gene>
    <name evidence="3" type="ORF">OM074_11330</name>
</gene>
<dbReference type="RefSeq" id="WP_301199590.1">
    <property type="nucleotide sequence ID" value="NZ_JAPDPI010000021.1"/>
</dbReference>
<dbReference type="EMBL" id="JAPDPI010000021">
    <property type="protein sequence ID" value="MCW3806218.1"/>
    <property type="molecule type" value="Genomic_DNA"/>
</dbReference>
<dbReference type="PANTHER" id="PTHR43428:SF1">
    <property type="entry name" value="ARSENATE REDUCTASE"/>
    <property type="match status" value="1"/>
</dbReference>
<proteinExistence type="predicted"/>
<dbReference type="CDD" id="cd16345">
    <property type="entry name" value="LMWP_ArsC"/>
    <property type="match status" value="1"/>
</dbReference>
<evidence type="ECO:0000313" key="3">
    <source>
        <dbReference type="EMBL" id="MCW3806218.1"/>
    </source>
</evidence>
<comment type="caution">
    <text evidence="3">The sequence shown here is derived from an EMBL/GenBank/DDBJ whole genome shotgun (WGS) entry which is preliminary data.</text>
</comment>
<feature type="domain" description="Phosphotyrosine protein phosphatase I" evidence="2">
    <location>
        <begin position="1"/>
        <end position="135"/>
    </location>
</feature>
<dbReference type="PANTHER" id="PTHR43428">
    <property type="entry name" value="ARSENATE REDUCTASE"/>
    <property type="match status" value="1"/>
</dbReference>
<dbReference type="Proteomes" id="UP001207408">
    <property type="component" value="Unassembled WGS sequence"/>
</dbReference>
<keyword evidence="4" id="KW-1185">Reference proteome</keyword>
<dbReference type="InterPro" id="IPR023485">
    <property type="entry name" value="Ptyr_pPase"/>
</dbReference>
<organism evidence="3 4">
    <name type="scientific">Plebeiibacterium marinum</name>
    <dbReference type="NCBI Taxonomy" id="2992111"/>
    <lineage>
        <taxon>Bacteria</taxon>
        <taxon>Pseudomonadati</taxon>
        <taxon>Bacteroidota</taxon>
        <taxon>Bacteroidia</taxon>
        <taxon>Marinilabiliales</taxon>
        <taxon>Marinilabiliaceae</taxon>
        <taxon>Plebeiibacterium</taxon>
    </lineage>
</organism>
<dbReference type="AlphaFoldDB" id="A0AAE3MEA1"/>
<dbReference type="GO" id="GO:0046685">
    <property type="term" value="P:response to arsenic-containing substance"/>
    <property type="evidence" value="ECO:0007669"/>
    <property type="project" value="UniProtKB-KW"/>
</dbReference>
<protein>
    <submittedName>
        <fullName evidence="3">Arsenate reductase ArsC</fullName>
    </submittedName>
</protein>